<dbReference type="NCBIfam" id="TIGR03598">
    <property type="entry name" value="GTPase_YsxC"/>
    <property type="match status" value="1"/>
</dbReference>
<evidence type="ECO:0000256" key="4">
    <source>
        <dbReference type="ARBA" id="ARBA00022723"/>
    </source>
</evidence>
<keyword evidence="8 10" id="KW-0717">Septation</keyword>
<proteinExistence type="inferred from homology"/>
<evidence type="ECO:0000256" key="7">
    <source>
        <dbReference type="ARBA" id="ARBA00023134"/>
    </source>
</evidence>
<dbReference type="OrthoDB" id="9804921at2"/>
<evidence type="ECO:0000256" key="2">
    <source>
        <dbReference type="ARBA" id="ARBA00009638"/>
    </source>
</evidence>
<evidence type="ECO:0000256" key="1">
    <source>
        <dbReference type="ARBA" id="ARBA00001946"/>
    </source>
</evidence>
<keyword evidence="5 10" id="KW-0547">Nucleotide-binding</keyword>
<dbReference type="STRING" id="1312852.EG19_04305"/>
<gene>
    <name evidence="10" type="primary">engB</name>
    <name evidence="13" type="ORF">EG19_04305</name>
    <name evidence="12" type="ORF">ENQ31_01110</name>
</gene>
<evidence type="ECO:0000256" key="8">
    <source>
        <dbReference type="ARBA" id="ARBA00023210"/>
    </source>
</evidence>
<dbReference type="GO" id="GO:0005829">
    <property type="term" value="C:cytosol"/>
    <property type="evidence" value="ECO:0007669"/>
    <property type="project" value="TreeGrafter"/>
</dbReference>
<dbReference type="GO" id="GO:0005525">
    <property type="term" value="F:GTP binding"/>
    <property type="evidence" value="ECO:0007669"/>
    <property type="project" value="UniProtKB-UniRule"/>
</dbReference>
<keyword evidence="6" id="KW-0460">Magnesium</keyword>
<dbReference type="PANTHER" id="PTHR11649">
    <property type="entry name" value="MSS1/TRME-RELATED GTP-BINDING PROTEIN"/>
    <property type="match status" value="1"/>
</dbReference>
<dbReference type="PROSITE" id="PS51706">
    <property type="entry name" value="G_ENGB"/>
    <property type="match status" value="1"/>
</dbReference>
<reference evidence="12" key="2">
    <citation type="journal article" date="2020" name="mSystems">
        <title>Genome- and Community-Level Interaction Insights into Carbon Utilization and Element Cycling Functions of Hydrothermarchaeota in Hydrothermal Sediment.</title>
        <authorList>
            <person name="Zhou Z."/>
            <person name="Liu Y."/>
            <person name="Xu W."/>
            <person name="Pan J."/>
            <person name="Luo Z.H."/>
            <person name="Li M."/>
        </authorList>
    </citation>
    <scope>NUCLEOTIDE SEQUENCE [LARGE SCALE GENOMIC DNA]</scope>
    <source>
        <strain evidence="12">SpSt-299</strain>
    </source>
</reference>
<dbReference type="PANTHER" id="PTHR11649:SF13">
    <property type="entry name" value="ENGB-TYPE G DOMAIN-CONTAINING PROTEIN"/>
    <property type="match status" value="1"/>
</dbReference>
<evidence type="ECO:0000256" key="10">
    <source>
        <dbReference type="HAMAP-Rule" id="MF_00321"/>
    </source>
</evidence>
<dbReference type="HAMAP" id="MF_00321">
    <property type="entry name" value="GTPase_EngB"/>
    <property type="match status" value="1"/>
</dbReference>
<dbReference type="InterPro" id="IPR006073">
    <property type="entry name" value="GTP-bd"/>
</dbReference>
<dbReference type="CDD" id="cd01876">
    <property type="entry name" value="YihA_EngB"/>
    <property type="match status" value="1"/>
</dbReference>
<dbReference type="EMBL" id="JMFG01000002">
    <property type="protein sequence ID" value="KDA55024.1"/>
    <property type="molecule type" value="Genomic_DNA"/>
</dbReference>
<organism evidence="13 14">
    <name type="scientific">Thermoanaerobaculum aquaticum</name>
    <dbReference type="NCBI Taxonomy" id="1312852"/>
    <lineage>
        <taxon>Bacteria</taxon>
        <taxon>Pseudomonadati</taxon>
        <taxon>Acidobacteriota</taxon>
        <taxon>Thermoanaerobaculia</taxon>
        <taxon>Thermoanaerobaculales</taxon>
        <taxon>Thermoanaerobaculaceae</taxon>
        <taxon>Thermoanaerobaculum</taxon>
    </lineage>
</organism>
<reference evidence="13 14" key="1">
    <citation type="submission" date="2014-04" db="EMBL/GenBank/DDBJ databases">
        <title>The Genome Sequence of Thermoanaerobaculum aquaticum MP-01, The First Cultivated Group 23 Acidobacterium.</title>
        <authorList>
            <person name="Stamps B.W."/>
            <person name="Losey N.A."/>
            <person name="Lawson P.A."/>
            <person name="Stevenson B.S."/>
        </authorList>
    </citation>
    <scope>NUCLEOTIDE SEQUENCE [LARGE SCALE GENOMIC DNA]</scope>
    <source>
        <strain evidence="13 14">MP-01</strain>
    </source>
</reference>
<dbReference type="GO" id="GO:0000917">
    <property type="term" value="P:division septum assembly"/>
    <property type="evidence" value="ECO:0007669"/>
    <property type="project" value="UniProtKB-KW"/>
</dbReference>
<evidence type="ECO:0000313" key="12">
    <source>
        <dbReference type="EMBL" id="HET46754.1"/>
    </source>
</evidence>
<dbReference type="Pfam" id="PF01926">
    <property type="entry name" value="MMR_HSR1"/>
    <property type="match status" value="1"/>
</dbReference>
<comment type="caution">
    <text evidence="13">The sequence shown here is derived from an EMBL/GenBank/DDBJ whole genome shotgun (WGS) entry which is preliminary data.</text>
</comment>
<evidence type="ECO:0000256" key="5">
    <source>
        <dbReference type="ARBA" id="ARBA00022741"/>
    </source>
</evidence>
<name>A0A062Y007_9BACT</name>
<evidence type="ECO:0000256" key="3">
    <source>
        <dbReference type="ARBA" id="ARBA00022618"/>
    </source>
</evidence>
<evidence type="ECO:0000259" key="11">
    <source>
        <dbReference type="PROSITE" id="PS51706"/>
    </source>
</evidence>
<comment type="function">
    <text evidence="10">Necessary for normal cell division and for the maintenance of normal septation.</text>
</comment>
<dbReference type="AlphaFoldDB" id="A0A062Y007"/>
<keyword evidence="9 10" id="KW-0131">Cell cycle</keyword>
<comment type="similarity">
    <text evidence="2 10">Belongs to the TRAFAC class TrmE-Era-EngA-EngB-Septin-like GTPase superfamily. EngB GTPase family.</text>
</comment>
<dbReference type="InterPro" id="IPR027417">
    <property type="entry name" value="P-loop_NTPase"/>
</dbReference>
<dbReference type="InterPro" id="IPR019987">
    <property type="entry name" value="GTP-bd_ribosome_bio_YsxC"/>
</dbReference>
<keyword evidence="3 10" id="KW-0132">Cell division</keyword>
<dbReference type="GO" id="GO:0046872">
    <property type="term" value="F:metal ion binding"/>
    <property type="evidence" value="ECO:0007669"/>
    <property type="project" value="UniProtKB-KW"/>
</dbReference>
<dbReference type="InterPro" id="IPR030393">
    <property type="entry name" value="G_ENGB_dom"/>
</dbReference>
<dbReference type="SUPFAM" id="SSF52540">
    <property type="entry name" value="P-loop containing nucleoside triphosphate hydrolases"/>
    <property type="match status" value="1"/>
</dbReference>
<keyword evidence="7 10" id="KW-0342">GTP-binding</keyword>
<keyword evidence="4" id="KW-0479">Metal-binding</keyword>
<accession>A0A062Y007</accession>
<dbReference type="Gene3D" id="3.40.50.300">
    <property type="entry name" value="P-loop containing nucleotide triphosphate hydrolases"/>
    <property type="match status" value="1"/>
</dbReference>
<evidence type="ECO:0000256" key="9">
    <source>
        <dbReference type="ARBA" id="ARBA00023306"/>
    </source>
</evidence>
<keyword evidence="14" id="KW-1185">Reference proteome</keyword>
<evidence type="ECO:0000256" key="6">
    <source>
        <dbReference type="ARBA" id="ARBA00022842"/>
    </source>
</evidence>
<dbReference type="Proteomes" id="UP000027284">
    <property type="component" value="Unassembled WGS sequence"/>
</dbReference>
<protein>
    <recommendedName>
        <fullName evidence="10">Probable GTP-binding protein EngB</fullName>
    </recommendedName>
</protein>
<dbReference type="EMBL" id="DSMR01000079">
    <property type="protein sequence ID" value="HET46754.1"/>
    <property type="molecule type" value="Genomic_DNA"/>
</dbReference>
<comment type="cofactor">
    <cofactor evidence="1">
        <name>Mg(2+)</name>
        <dbReference type="ChEBI" id="CHEBI:18420"/>
    </cofactor>
</comment>
<feature type="domain" description="EngB-type G" evidence="11">
    <location>
        <begin position="19"/>
        <end position="189"/>
    </location>
</feature>
<evidence type="ECO:0000313" key="14">
    <source>
        <dbReference type="Proteomes" id="UP000027284"/>
    </source>
</evidence>
<dbReference type="RefSeq" id="WP_053334729.1">
    <property type="nucleotide sequence ID" value="NZ_JMFG01000002.1"/>
</dbReference>
<evidence type="ECO:0000313" key="13">
    <source>
        <dbReference type="EMBL" id="KDA55024.1"/>
    </source>
</evidence>
<sequence length="193" mass="21257">MLASLRACVADFRQGPREPWPQVAFAGRSNVGKSSLLNALFGQKLAQVSKTPGKTRTLNYYLVNNRCFFVDLPGYGFAAVAKSERESWGRNVTDYIVHEERLKLVVALVDPRVPTSPLDQALLALCREAARPVLVVLTKADALSRGALAAERLRVQRDLQLEDLPLVFSAKSGEGKRELLKAIAERLPTPLFG</sequence>